<comment type="subcellular location">
    <subcellularLocation>
        <location evidence="1">Virion</location>
    </subcellularLocation>
</comment>
<accession>A0A7G4AX30</accession>
<keyword evidence="2" id="KW-0946">Virion</keyword>
<organism evidence="4 5">
    <name type="scientific">Streptomyces phage Endor2</name>
    <dbReference type="NCBI Taxonomy" id="2740182"/>
    <lineage>
        <taxon>Viruses</taxon>
        <taxon>Duplodnaviria</taxon>
        <taxon>Heunggongvirae</taxon>
        <taxon>Uroviricota</taxon>
        <taxon>Caudoviricetes</taxon>
        <taxon>Arquatrovirinae</taxon>
        <taxon>Camvirus</taxon>
        <taxon>Camvirus endor2</taxon>
    </lineage>
</organism>
<keyword evidence="5" id="KW-1185">Reference proteome</keyword>
<dbReference type="PROSITE" id="PS51688">
    <property type="entry name" value="ICA"/>
    <property type="match status" value="1"/>
</dbReference>
<keyword evidence="2" id="KW-1227">Viral tail protein</keyword>
<evidence type="ECO:0000313" key="4">
    <source>
        <dbReference type="EMBL" id="QMP84570.1"/>
    </source>
</evidence>
<evidence type="ECO:0000313" key="5">
    <source>
        <dbReference type="Proteomes" id="UP000515872"/>
    </source>
</evidence>
<gene>
    <name evidence="4" type="ORF">HUN44_00025</name>
</gene>
<dbReference type="GO" id="GO:0098015">
    <property type="term" value="C:virus tail"/>
    <property type="evidence" value="ECO:0007669"/>
    <property type="project" value="UniProtKB-KW"/>
</dbReference>
<dbReference type="Pfam" id="PF13884">
    <property type="entry name" value="Peptidase_S74"/>
    <property type="match status" value="1"/>
</dbReference>
<evidence type="ECO:0000256" key="2">
    <source>
        <dbReference type="ARBA" id="ARBA00022732"/>
    </source>
</evidence>
<reference evidence="4 5" key="1">
    <citation type="submission" date="2020-07" db="EMBL/GenBank/DDBJ databases">
        <title>Streptomyces phage Genome sequencing and assembly.</title>
        <authorList>
            <person name="Sharma V."/>
            <person name="Hardy A."/>
            <person name="Frunzke J."/>
        </authorList>
    </citation>
    <scope>NUCLEOTIDE SEQUENCE [LARGE SCALE GENOMIC DNA]</scope>
</reference>
<dbReference type="InterPro" id="IPR030392">
    <property type="entry name" value="S74_ICA"/>
</dbReference>
<evidence type="ECO:0000259" key="3">
    <source>
        <dbReference type="PROSITE" id="PS51688"/>
    </source>
</evidence>
<dbReference type="EMBL" id="MT711979">
    <property type="protein sequence ID" value="QMP84570.1"/>
    <property type="molecule type" value="Genomic_DNA"/>
</dbReference>
<protein>
    <submittedName>
        <fullName evidence="4">Minor tail protein</fullName>
    </submittedName>
</protein>
<sequence>MAQTSYPFDAQSVNESQYSAYFRELQDNGVIGSSDTSTLKVTSAGTNMTLSVAIGAAIVRGHFYNNDAIASLTIAAADTAARTDRVVLRLDPAANSIVLAVIKGTAGGGTPALTQTDTGIYELCLANVAVGASVTSISAASVTDQRRWVGSRIGSWSTALRPTTPRVGRLGFNTDTLAWEFWNGTAWTALAPTVDWNTIQGKPATFPPSTHTHPAPAWADVTGKPSAFNPSAHLHEWNDLTNVPATFAPSTHSHSWSSITSKPTTFAPSSHSHNYMEYGDTIYRANGSDRPHSYGPTGSTWYAVWVDGNHNFCRNTSSIKFKENVRDIEIRPEDVLALRPRVYDRKPTLSEDGKPLERRVDEFGLIAEEVAETLPQVVNYLDGEVDGLRYDLLGVALIPVVQDQQARIESLEEKVTRLEKLVEGLAS</sequence>
<feature type="domain" description="Peptidase S74" evidence="3">
    <location>
        <begin position="317"/>
        <end position="415"/>
    </location>
</feature>
<proteinExistence type="predicted"/>
<evidence type="ECO:0000256" key="1">
    <source>
        <dbReference type="ARBA" id="ARBA00004328"/>
    </source>
</evidence>
<name>A0A7G4AX30_9CAUD</name>
<dbReference type="Proteomes" id="UP000515872">
    <property type="component" value="Segment"/>
</dbReference>